<accession>A0A4Q5LGX5</accession>
<protein>
    <submittedName>
        <fullName evidence="1">Epimerase</fullName>
    </submittedName>
</protein>
<keyword evidence="2" id="KW-1185">Reference proteome</keyword>
<gene>
    <name evidence="1" type="ORF">EWM57_02840</name>
</gene>
<proteinExistence type="predicted"/>
<dbReference type="EMBL" id="SEWE01000004">
    <property type="protein sequence ID" value="RYU83240.1"/>
    <property type="molecule type" value="Genomic_DNA"/>
</dbReference>
<sequence length="233" mass="25957">MKLKVILTGATGMVGEGVLLECLRDPNVEQVLSVGRRPSGHTHPKLREILHADFHDLAPIQDQLTGYDACFFCLGVSSVGLKEPEYRRATYDLTLHFAQTLLPRNPDLTFCYVSGAGTDGTLQSRQMWARVKGQTENELLGLGFKQAYMFRPGMLRPTPGQQHVLSYYKYFGWLYPVLRTLTPRFVSTLAELGRAMLTVTRRGYAKPVLEVPDIVAVAKKQAFDPGASILNKA</sequence>
<reference evidence="1 2" key="1">
    <citation type="submission" date="2019-02" db="EMBL/GenBank/DDBJ databases">
        <title>Bacterial novel species isolated from soil.</title>
        <authorList>
            <person name="Jung H.-Y."/>
        </authorList>
    </citation>
    <scope>NUCLEOTIDE SEQUENCE [LARGE SCALE GENOMIC DNA]</scope>
    <source>
        <strain evidence="1 2">1-3-3-3</strain>
    </source>
</reference>
<dbReference type="InterPro" id="IPR036291">
    <property type="entry name" value="NAD(P)-bd_dom_sf"/>
</dbReference>
<dbReference type="PANTHER" id="PTHR14097:SF8">
    <property type="entry name" value="NAD(P)-BINDING DOMAIN-CONTAINING PROTEIN"/>
    <property type="match status" value="1"/>
</dbReference>
<organism evidence="1 2">
    <name type="scientific">Hymenobacter persicinus</name>
    <dbReference type="NCBI Taxonomy" id="2025506"/>
    <lineage>
        <taxon>Bacteria</taxon>
        <taxon>Pseudomonadati</taxon>
        <taxon>Bacteroidota</taxon>
        <taxon>Cytophagia</taxon>
        <taxon>Cytophagales</taxon>
        <taxon>Hymenobacteraceae</taxon>
        <taxon>Hymenobacter</taxon>
    </lineage>
</organism>
<dbReference type="Proteomes" id="UP000294155">
    <property type="component" value="Unassembled WGS sequence"/>
</dbReference>
<evidence type="ECO:0000313" key="2">
    <source>
        <dbReference type="Proteomes" id="UP000294155"/>
    </source>
</evidence>
<dbReference type="PANTHER" id="PTHR14097">
    <property type="entry name" value="OXIDOREDUCTASE HTATIP2"/>
    <property type="match status" value="1"/>
</dbReference>
<dbReference type="OrthoDB" id="9798632at2"/>
<dbReference type="SUPFAM" id="SSF51735">
    <property type="entry name" value="NAD(P)-binding Rossmann-fold domains"/>
    <property type="match status" value="1"/>
</dbReference>
<dbReference type="AlphaFoldDB" id="A0A4Q5LGX5"/>
<name>A0A4Q5LGX5_9BACT</name>
<evidence type="ECO:0000313" key="1">
    <source>
        <dbReference type="EMBL" id="RYU83240.1"/>
    </source>
</evidence>
<dbReference type="RefSeq" id="WP_129919620.1">
    <property type="nucleotide sequence ID" value="NZ_SEWE01000004.1"/>
</dbReference>
<comment type="caution">
    <text evidence="1">The sequence shown here is derived from an EMBL/GenBank/DDBJ whole genome shotgun (WGS) entry which is preliminary data.</text>
</comment>
<dbReference type="Gene3D" id="3.40.50.720">
    <property type="entry name" value="NAD(P)-binding Rossmann-like Domain"/>
    <property type="match status" value="1"/>
</dbReference>